<feature type="compositionally biased region" description="Low complexity" evidence="1">
    <location>
        <begin position="92"/>
        <end position="108"/>
    </location>
</feature>
<proteinExistence type="predicted"/>
<evidence type="ECO:0000313" key="3">
    <source>
        <dbReference type="Proteomes" id="UP000051048"/>
    </source>
</evidence>
<name>A0A0R1TT43_9LACO</name>
<sequence>MLSKPDDWQFYTSELQKHSEKDGRRSIESALKEIQDAGYLKKEQKHKSDGSFDKVNWLLVDKPTFSPQAQNVQAQNVQAQNVQAQNVQLLNTDNTNTNNTNTDNTKNNRSNEFDREPSLEERFKKIWKDYPNKKGKQTAYKAYQKAVKDGVTDETIKQGIANYNNYIANSQVRERYIKHGSTFFNQRSWDDDYNVQEGAVGNLEYNRTTEYDDIF</sequence>
<dbReference type="STRING" id="1423740.FC36_GL001371"/>
<gene>
    <name evidence="2" type="ORF">FC36_GL001371</name>
</gene>
<accession>A0A0R1TT43</accession>
<organism evidence="2 3">
    <name type="scientific">Ligilactobacillus equi DSM 15833 = JCM 10991</name>
    <dbReference type="NCBI Taxonomy" id="1423740"/>
    <lineage>
        <taxon>Bacteria</taxon>
        <taxon>Bacillati</taxon>
        <taxon>Bacillota</taxon>
        <taxon>Bacilli</taxon>
        <taxon>Lactobacillales</taxon>
        <taxon>Lactobacillaceae</taxon>
        <taxon>Ligilactobacillus</taxon>
    </lineage>
</organism>
<evidence type="ECO:0000256" key="1">
    <source>
        <dbReference type="SAM" id="MobiDB-lite"/>
    </source>
</evidence>
<reference evidence="2 3" key="1">
    <citation type="journal article" date="2015" name="Genome Announc.">
        <title>Expanding the biotechnology potential of lactobacilli through comparative genomics of 213 strains and associated genera.</title>
        <authorList>
            <person name="Sun Z."/>
            <person name="Harris H.M."/>
            <person name="McCann A."/>
            <person name="Guo C."/>
            <person name="Argimon S."/>
            <person name="Zhang W."/>
            <person name="Yang X."/>
            <person name="Jeffery I.B."/>
            <person name="Cooney J.C."/>
            <person name="Kagawa T.F."/>
            <person name="Liu W."/>
            <person name="Song Y."/>
            <person name="Salvetti E."/>
            <person name="Wrobel A."/>
            <person name="Rasinkangas P."/>
            <person name="Parkhill J."/>
            <person name="Rea M.C."/>
            <person name="O'Sullivan O."/>
            <person name="Ritari J."/>
            <person name="Douillard F.P."/>
            <person name="Paul Ross R."/>
            <person name="Yang R."/>
            <person name="Briner A.E."/>
            <person name="Felis G.E."/>
            <person name="de Vos W.M."/>
            <person name="Barrangou R."/>
            <person name="Klaenhammer T.R."/>
            <person name="Caufield P.W."/>
            <person name="Cui Y."/>
            <person name="Zhang H."/>
            <person name="O'Toole P.W."/>
        </authorList>
    </citation>
    <scope>NUCLEOTIDE SEQUENCE [LARGE SCALE GENOMIC DNA]</scope>
    <source>
        <strain evidence="2 3">DSM 15833</strain>
    </source>
</reference>
<evidence type="ECO:0008006" key="4">
    <source>
        <dbReference type="Google" id="ProtNLM"/>
    </source>
</evidence>
<feature type="region of interest" description="Disordered" evidence="1">
    <location>
        <begin position="92"/>
        <end position="118"/>
    </location>
</feature>
<feature type="compositionally biased region" description="Basic and acidic residues" evidence="1">
    <location>
        <begin position="109"/>
        <end position="118"/>
    </location>
</feature>
<dbReference type="Proteomes" id="UP000051048">
    <property type="component" value="Unassembled WGS sequence"/>
</dbReference>
<evidence type="ECO:0000313" key="2">
    <source>
        <dbReference type="EMBL" id="KRL81779.1"/>
    </source>
</evidence>
<protein>
    <recommendedName>
        <fullName evidence="4">Phage replication protein</fullName>
    </recommendedName>
</protein>
<dbReference type="PATRIC" id="fig|1423740.3.peg.1477"/>
<dbReference type="AlphaFoldDB" id="A0A0R1TT43"/>
<comment type="caution">
    <text evidence="2">The sequence shown here is derived from an EMBL/GenBank/DDBJ whole genome shotgun (WGS) entry which is preliminary data.</text>
</comment>
<dbReference type="EMBL" id="AZFH01000031">
    <property type="protein sequence ID" value="KRL81779.1"/>
    <property type="molecule type" value="Genomic_DNA"/>
</dbReference>